<keyword evidence="2 3" id="KW-0378">Hydrolase</keyword>
<dbReference type="InterPro" id="IPR036477">
    <property type="entry name" value="Formyl_transf_N_sf"/>
</dbReference>
<evidence type="ECO:0000259" key="5">
    <source>
        <dbReference type="Pfam" id="PF00551"/>
    </source>
</evidence>
<dbReference type="InterPro" id="IPR004810">
    <property type="entry name" value="PurU"/>
</dbReference>
<gene>
    <name evidence="3 6" type="primary">purU</name>
    <name evidence="6" type="ORF">OKJ99_00665</name>
</gene>
<name>A0ABU6EXD5_9ACTN</name>
<evidence type="ECO:0000313" key="6">
    <source>
        <dbReference type="EMBL" id="MEB8336032.1"/>
    </source>
</evidence>
<dbReference type="InterPro" id="IPR045865">
    <property type="entry name" value="ACT-like_dom_sf"/>
</dbReference>
<keyword evidence="1 3" id="KW-0554">One-carbon metabolism</keyword>
<evidence type="ECO:0000256" key="4">
    <source>
        <dbReference type="NCBIfam" id="TIGR00655"/>
    </source>
</evidence>
<sequence>MTTTRSARTDSDQYILTLNCPARPGIVHAVTTFLVGEGCDITEHQQFDDTDTGTVFLRTSFTAPAGTGPAHLEERFAATAEAYAMEWRLRDAAAKPRLLVMVSKFDHCLADLLYRWRSGTLDGDIALVVSNHPDLREQVEQAGVEFLHLPVARATKPEAEERLLRLVDEHAIDLVVLARYMQILSDDLCKALEGRAINIHHSFLPSFAGAKPYHQAHARGVKLVGATAHYVTADLDEGPIIEQEVIRVDHRQSAQELVLVGRDAERLALARAVNWHCQNRVLLHGNRTVIFN</sequence>
<protein>
    <recommendedName>
        <fullName evidence="3 4">Formyltetrahydrofolate deformylase</fullName>
        <ecNumber evidence="3 4">3.5.1.10</ecNumber>
    </recommendedName>
    <alternativeName>
        <fullName evidence="3">Formyl-FH(4) hydrolase</fullName>
    </alternativeName>
</protein>
<dbReference type="CDD" id="cd08648">
    <property type="entry name" value="FMT_core_Formyl-FH4-Hydrolase_C"/>
    <property type="match status" value="1"/>
</dbReference>
<feature type="domain" description="Formyl transferase N-terminal" evidence="5">
    <location>
        <begin position="97"/>
        <end position="273"/>
    </location>
</feature>
<keyword evidence="7" id="KW-1185">Reference proteome</keyword>
<dbReference type="PANTHER" id="PTHR42706">
    <property type="entry name" value="FORMYLTETRAHYDROFOLATE DEFORMYLASE"/>
    <property type="match status" value="1"/>
</dbReference>
<dbReference type="SUPFAM" id="SSF55021">
    <property type="entry name" value="ACT-like"/>
    <property type="match status" value="1"/>
</dbReference>
<organism evidence="6 7">
    <name type="scientific">Streptomyces endophyticus</name>
    <dbReference type="NCBI Taxonomy" id="714166"/>
    <lineage>
        <taxon>Bacteria</taxon>
        <taxon>Bacillati</taxon>
        <taxon>Actinomycetota</taxon>
        <taxon>Actinomycetes</taxon>
        <taxon>Kitasatosporales</taxon>
        <taxon>Streptomycetaceae</taxon>
        <taxon>Streptomyces</taxon>
    </lineage>
</organism>
<dbReference type="Gene3D" id="3.40.50.170">
    <property type="entry name" value="Formyl transferase, N-terminal domain"/>
    <property type="match status" value="1"/>
</dbReference>
<dbReference type="RefSeq" id="WP_326013591.1">
    <property type="nucleotide sequence ID" value="NZ_JAOZYC010000001.1"/>
</dbReference>
<dbReference type="Gene3D" id="3.30.70.260">
    <property type="match status" value="1"/>
</dbReference>
<dbReference type="InterPro" id="IPR002376">
    <property type="entry name" value="Formyl_transf_N"/>
</dbReference>
<dbReference type="HAMAP" id="MF_01927">
    <property type="entry name" value="PurU"/>
    <property type="match status" value="1"/>
</dbReference>
<dbReference type="SUPFAM" id="SSF53328">
    <property type="entry name" value="Formyltransferase"/>
    <property type="match status" value="1"/>
</dbReference>
<dbReference type="PIRSF" id="PIRSF036480">
    <property type="entry name" value="FormyFH4_hydr"/>
    <property type="match status" value="1"/>
</dbReference>
<comment type="catalytic activity">
    <reaction evidence="3">
        <text>(6R)-10-formyltetrahydrofolate + H2O = (6S)-5,6,7,8-tetrahydrofolate + formate + H(+)</text>
        <dbReference type="Rhea" id="RHEA:19833"/>
        <dbReference type="ChEBI" id="CHEBI:15377"/>
        <dbReference type="ChEBI" id="CHEBI:15378"/>
        <dbReference type="ChEBI" id="CHEBI:15740"/>
        <dbReference type="ChEBI" id="CHEBI:57453"/>
        <dbReference type="ChEBI" id="CHEBI:195366"/>
        <dbReference type="EC" id="3.5.1.10"/>
    </reaction>
</comment>
<comment type="function">
    <text evidence="3">Catalyzes the hydrolysis of 10-formyltetrahydrofolate (formyl-FH4) to formate and tetrahydrofolate (FH4).</text>
</comment>
<evidence type="ECO:0000256" key="2">
    <source>
        <dbReference type="ARBA" id="ARBA00022801"/>
    </source>
</evidence>
<dbReference type="InterPro" id="IPR041729">
    <property type="entry name" value="Formyl-FH4-Hydrolase_C"/>
</dbReference>
<dbReference type="NCBIfam" id="NF004684">
    <property type="entry name" value="PRK06027.1"/>
    <property type="match status" value="1"/>
</dbReference>
<dbReference type="InterPro" id="IPR044074">
    <property type="entry name" value="PurU_ACT"/>
</dbReference>
<dbReference type="PANTHER" id="PTHR42706:SF1">
    <property type="entry name" value="FORMYLTETRAHYDROFOLATE DEFORMYLASE 2, MITOCHONDRIAL"/>
    <property type="match status" value="1"/>
</dbReference>
<dbReference type="GO" id="GO:0008864">
    <property type="term" value="F:formyltetrahydrofolate deformylase activity"/>
    <property type="evidence" value="ECO:0007669"/>
    <property type="project" value="UniProtKB-EC"/>
</dbReference>
<proteinExistence type="inferred from homology"/>
<evidence type="ECO:0000313" key="7">
    <source>
        <dbReference type="Proteomes" id="UP001354931"/>
    </source>
</evidence>
<evidence type="ECO:0000256" key="1">
    <source>
        <dbReference type="ARBA" id="ARBA00022563"/>
    </source>
</evidence>
<evidence type="ECO:0000256" key="3">
    <source>
        <dbReference type="HAMAP-Rule" id="MF_01927"/>
    </source>
</evidence>
<keyword evidence="3" id="KW-0658">Purine biosynthesis</keyword>
<dbReference type="EC" id="3.5.1.10" evidence="3 4"/>
<comment type="similarity">
    <text evidence="3">Belongs to the PurU family.</text>
</comment>
<dbReference type="NCBIfam" id="TIGR00655">
    <property type="entry name" value="PurU"/>
    <property type="match status" value="1"/>
</dbReference>
<accession>A0ABU6EXD5</accession>
<comment type="pathway">
    <text evidence="3">Purine metabolism; IMP biosynthesis via de novo pathway; formate from 10-formyl-5,6,7,8-tetrahydrofolate: step 1/1.</text>
</comment>
<dbReference type="PRINTS" id="PR01575">
    <property type="entry name" value="FFH4HYDRLASE"/>
</dbReference>
<feature type="active site" evidence="3">
    <location>
        <position position="236"/>
    </location>
</feature>
<comment type="caution">
    <text evidence="6">The sequence shown here is derived from an EMBL/GenBank/DDBJ whole genome shotgun (WGS) entry which is preliminary data.</text>
</comment>
<reference evidence="6 7" key="1">
    <citation type="submission" date="2022-10" db="EMBL/GenBank/DDBJ databases">
        <authorList>
            <person name="Xie J."/>
            <person name="Shen N."/>
        </authorList>
    </citation>
    <scope>NUCLEOTIDE SEQUENCE [LARGE SCALE GENOMIC DNA]</scope>
    <source>
        <strain evidence="6 7">YIM65594</strain>
    </source>
</reference>
<dbReference type="Proteomes" id="UP001354931">
    <property type="component" value="Unassembled WGS sequence"/>
</dbReference>
<dbReference type="Pfam" id="PF00551">
    <property type="entry name" value="Formyl_trans_N"/>
    <property type="match status" value="1"/>
</dbReference>
<dbReference type="EMBL" id="JAOZYC010000001">
    <property type="protein sequence ID" value="MEB8336032.1"/>
    <property type="molecule type" value="Genomic_DNA"/>
</dbReference>
<dbReference type="CDD" id="cd04875">
    <property type="entry name" value="ACT_F4HF-DF"/>
    <property type="match status" value="1"/>
</dbReference>